<dbReference type="STRING" id="1093900.A0A507ANI3"/>
<evidence type="ECO:0000256" key="1">
    <source>
        <dbReference type="ARBA" id="ARBA00004613"/>
    </source>
</evidence>
<evidence type="ECO:0000256" key="2">
    <source>
        <dbReference type="ARBA" id="ARBA00022525"/>
    </source>
</evidence>
<dbReference type="Pfam" id="PF06951">
    <property type="entry name" value="PLA2G12"/>
    <property type="match status" value="1"/>
</dbReference>
<dbReference type="InterPro" id="IPR033113">
    <property type="entry name" value="PLA2_histidine"/>
</dbReference>
<evidence type="ECO:0000256" key="3">
    <source>
        <dbReference type="SAM" id="MobiDB-lite"/>
    </source>
</evidence>
<dbReference type="InParanoid" id="A0A507ANI3"/>
<dbReference type="RefSeq" id="XP_030994066.1">
    <property type="nucleotide sequence ID" value="XM_031141698.1"/>
</dbReference>
<dbReference type="InterPro" id="IPR010711">
    <property type="entry name" value="PLA2G12"/>
</dbReference>
<dbReference type="SUPFAM" id="SSF48619">
    <property type="entry name" value="Phospholipase A2, PLA2"/>
    <property type="match status" value="1"/>
</dbReference>
<dbReference type="OrthoDB" id="439917at2759"/>
<dbReference type="Gene3D" id="2.60.120.260">
    <property type="entry name" value="Galactose-binding domain-like"/>
    <property type="match status" value="1"/>
</dbReference>
<dbReference type="GO" id="GO:0050482">
    <property type="term" value="P:arachidonate secretion"/>
    <property type="evidence" value="ECO:0007669"/>
    <property type="project" value="InterPro"/>
</dbReference>
<keyword evidence="2" id="KW-0964">Secreted</keyword>
<gene>
    <name evidence="5" type="ORF">E0L32_007002</name>
</gene>
<dbReference type="GO" id="GO:0005509">
    <property type="term" value="F:calcium ion binding"/>
    <property type="evidence" value="ECO:0007669"/>
    <property type="project" value="InterPro"/>
</dbReference>
<dbReference type="GeneID" id="41974449"/>
<dbReference type="GO" id="GO:0004623">
    <property type="term" value="F:phospholipase A2 activity"/>
    <property type="evidence" value="ECO:0007669"/>
    <property type="project" value="InterPro"/>
</dbReference>
<evidence type="ECO:0000313" key="5">
    <source>
        <dbReference type="EMBL" id="TPX12355.1"/>
    </source>
</evidence>
<comment type="caution">
    <text evidence="5">The sequence shown here is derived from an EMBL/GenBank/DDBJ whole genome shotgun (WGS) entry which is preliminary data.</text>
</comment>
<sequence length="771" mass="81015">MKASIKLATLACALSGVSAAPEKAEKRAGCNADNCLRAIAITRLGEATRQVRLYDCSSFLQATVTPAATTIVTTSTVMTTVTSGAASIVPNKREDAPLAPRSASSEKPIPAYASPCSGSVRYSSACLCAGATISTETAEVETLTSTVYSTSTIVISDSPAYQPTKAVHVPKFDDWTSTYTYDEVALPTFAAQSDPTFSAPVPTSTCLFDPTVPGNEFYIMDQYSGYMVNRDGAPGPPAPPTTQEEADAKADPSTFNPPTYVFEKPENGPDRMYDIVLAGSNPKLYIAMKTNGDMTFTTGSTQGVVKNRLITTIFNVDCFGMLTVTQGTTTYIWKATDKGTNATPGAPNNEGIVILPKSMRNPIPPRPSKRDLEERTYAEEGFSPRCFGAPSNVFAVTKVDARKPAANGCGSGALGKLVPNWNFGSCCDAHDYCFDNCDRAFEGCNLDFLGCMSKKCWSVAKSWTFWLAPACFGMADLYAGIVSGPLGMVAFQSANSDRCTCTCPSSNGQKASICGPNCIVTGGNDNNNCGGCGNTCPFKTHCSNGGCTCDGDRCGNLCLNLQTHPRNCGSCGNVCASGYCWQGTCMPVPANPDHCIPVDGFDNGGFAYNSDQGWTVTRTGDALSMQPALGVFDGAASGSDPFDAAVDILHGPTGGSVTLSQAVHICPGTSYALDFVARRVYGTTNPQRSCTIQASLGGRQVLSPTGIEPTLTTWKTFGPLPVSAFGAGDGALTPASKHYYTTQFAVTVTCNGNGGGGSDTFRLDSFSIYPQ</sequence>
<dbReference type="PROSITE" id="PS00118">
    <property type="entry name" value="PA2_HIS"/>
    <property type="match status" value="1"/>
</dbReference>
<dbReference type="GO" id="GO:0005576">
    <property type="term" value="C:extracellular region"/>
    <property type="evidence" value="ECO:0007669"/>
    <property type="project" value="UniProtKB-SubCell"/>
</dbReference>
<dbReference type="GO" id="GO:0016042">
    <property type="term" value="P:lipid catabolic process"/>
    <property type="evidence" value="ECO:0007669"/>
    <property type="project" value="InterPro"/>
</dbReference>
<dbReference type="PANTHER" id="PTHR12824">
    <property type="entry name" value="GROUP XII SECRETORY PHOSPHOLIPASE A2 FAMILY MEMBER"/>
    <property type="match status" value="1"/>
</dbReference>
<dbReference type="InterPro" id="IPR036444">
    <property type="entry name" value="PLipase_A2_dom_sf"/>
</dbReference>
<keyword evidence="6" id="KW-1185">Reference proteome</keyword>
<proteinExistence type="predicted"/>
<keyword evidence="4" id="KW-0732">Signal</keyword>
<dbReference type="EMBL" id="SKBQ01000041">
    <property type="protein sequence ID" value="TPX12355.1"/>
    <property type="molecule type" value="Genomic_DNA"/>
</dbReference>
<dbReference type="Gene3D" id="1.20.90.10">
    <property type="entry name" value="Phospholipase A2 domain"/>
    <property type="match status" value="1"/>
</dbReference>
<dbReference type="Proteomes" id="UP000319257">
    <property type="component" value="Unassembled WGS sequence"/>
</dbReference>
<organism evidence="5 6">
    <name type="scientific">Thyridium curvatum</name>
    <dbReference type="NCBI Taxonomy" id="1093900"/>
    <lineage>
        <taxon>Eukaryota</taxon>
        <taxon>Fungi</taxon>
        <taxon>Dikarya</taxon>
        <taxon>Ascomycota</taxon>
        <taxon>Pezizomycotina</taxon>
        <taxon>Sordariomycetes</taxon>
        <taxon>Sordariomycetidae</taxon>
        <taxon>Thyridiales</taxon>
        <taxon>Thyridiaceae</taxon>
        <taxon>Thyridium</taxon>
    </lineage>
</organism>
<protein>
    <submittedName>
        <fullName evidence="5">Uncharacterized protein</fullName>
    </submittedName>
</protein>
<feature type="region of interest" description="Disordered" evidence="3">
    <location>
        <begin position="342"/>
        <end position="371"/>
    </location>
</feature>
<reference evidence="5 6" key="1">
    <citation type="submission" date="2019-06" db="EMBL/GenBank/DDBJ databases">
        <title>Draft genome sequence of the filamentous fungus Phialemoniopsis curvata isolated from diesel fuel.</title>
        <authorList>
            <person name="Varaljay V.A."/>
            <person name="Lyon W.J."/>
            <person name="Crouch A.L."/>
            <person name="Drake C.E."/>
            <person name="Hollomon J.M."/>
            <person name="Nadeau L.J."/>
            <person name="Nunn H.S."/>
            <person name="Stevenson B.S."/>
            <person name="Bojanowski C.L."/>
            <person name="Crookes-Goodson W.J."/>
        </authorList>
    </citation>
    <scope>NUCLEOTIDE SEQUENCE [LARGE SCALE GENOMIC DNA]</scope>
    <source>
        <strain evidence="5 6">D216</strain>
    </source>
</reference>
<dbReference type="AlphaFoldDB" id="A0A507ANI3"/>
<dbReference type="PANTHER" id="PTHR12824:SF8">
    <property type="entry name" value="GXIVSPLA2, ISOFORM A"/>
    <property type="match status" value="1"/>
</dbReference>
<dbReference type="GO" id="GO:0006644">
    <property type="term" value="P:phospholipid metabolic process"/>
    <property type="evidence" value="ECO:0007669"/>
    <property type="project" value="InterPro"/>
</dbReference>
<evidence type="ECO:0000313" key="6">
    <source>
        <dbReference type="Proteomes" id="UP000319257"/>
    </source>
</evidence>
<evidence type="ECO:0000256" key="4">
    <source>
        <dbReference type="SAM" id="SignalP"/>
    </source>
</evidence>
<accession>A0A507ANI3</accession>
<name>A0A507ANI3_9PEZI</name>
<feature type="signal peptide" evidence="4">
    <location>
        <begin position="1"/>
        <end position="19"/>
    </location>
</feature>
<feature type="chain" id="PRO_5021206409" evidence="4">
    <location>
        <begin position="20"/>
        <end position="771"/>
    </location>
</feature>
<comment type="subcellular location">
    <subcellularLocation>
        <location evidence="1">Secreted</location>
    </subcellularLocation>
</comment>
<feature type="region of interest" description="Disordered" evidence="3">
    <location>
        <begin position="230"/>
        <end position="257"/>
    </location>
</feature>